<accession>A0A6S7HUW5</accession>
<protein>
    <submittedName>
        <fullName evidence="1">Uncharacterized protein</fullName>
    </submittedName>
</protein>
<proteinExistence type="predicted"/>
<comment type="caution">
    <text evidence="1">The sequence shown here is derived from an EMBL/GenBank/DDBJ whole genome shotgun (WGS) entry which is preliminary data.</text>
</comment>
<evidence type="ECO:0000313" key="2">
    <source>
        <dbReference type="Proteomes" id="UP001152795"/>
    </source>
</evidence>
<organism evidence="1 2">
    <name type="scientific">Paramuricea clavata</name>
    <name type="common">Red gorgonian</name>
    <name type="synonym">Violescent sea-whip</name>
    <dbReference type="NCBI Taxonomy" id="317549"/>
    <lineage>
        <taxon>Eukaryota</taxon>
        <taxon>Metazoa</taxon>
        <taxon>Cnidaria</taxon>
        <taxon>Anthozoa</taxon>
        <taxon>Octocorallia</taxon>
        <taxon>Malacalcyonacea</taxon>
        <taxon>Plexauridae</taxon>
        <taxon>Paramuricea</taxon>
    </lineage>
</organism>
<dbReference type="AlphaFoldDB" id="A0A6S7HUW5"/>
<sequence length="205" mass="21678">MAPTAATVAPAVDEDSSLPTAAIVFIAIGGYVVVFVIGVLIRQCLLARGLSICPEWVNEMCCTTCSCVSCVCVTHLAELCDFNVPTKHSCLDTCCPTKEKCDDTFCCCMNQLPGGGLCDDCTGPECECGDCNCACNCQMPECNSINCLCFEIQLKQPGGQQVPPGVAGNIQGQPGYYGQNPGANVPYPGQHINYGQQMSYPNPHA</sequence>
<keyword evidence="2" id="KW-1185">Reference proteome</keyword>
<evidence type="ECO:0000313" key="1">
    <source>
        <dbReference type="EMBL" id="CAB4009975.1"/>
    </source>
</evidence>
<name>A0A6S7HUW5_PARCT</name>
<gene>
    <name evidence="1" type="ORF">PACLA_8A046439</name>
</gene>
<reference evidence="1" key="1">
    <citation type="submission" date="2020-04" db="EMBL/GenBank/DDBJ databases">
        <authorList>
            <person name="Alioto T."/>
            <person name="Alioto T."/>
            <person name="Gomez Garrido J."/>
        </authorList>
    </citation>
    <scope>NUCLEOTIDE SEQUENCE</scope>
    <source>
        <strain evidence="1">A484AB</strain>
    </source>
</reference>
<dbReference type="EMBL" id="CACRXK020006641">
    <property type="protein sequence ID" value="CAB4009975.1"/>
    <property type="molecule type" value="Genomic_DNA"/>
</dbReference>
<dbReference type="Proteomes" id="UP001152795">
    <property type="component" value="Unassembled WGS sequence"/>
</dbReference>
<dbReference type="OrthoDB" id="6365775at2759"/>